<dbReference type="PANTHER" id="PTHR21974">
    <property type="entry name" value="RE15880P"/>
    <property type="match status" value="1"/>
</dbReference>
<sequence>MQASVSYPDSVPVEPTIRDLVLANAQQHATLLASLSSLSSSPASLASHESYIEELTEQLARVTKQIRQFEVKTWAAQREYDSIKDDLGRTKRFMAGLVGMKDKVDERLLIEERKYQRALEEEKSAKERKRAIERLIAAATIEKEELEANVREYRTRRARLGSLYSTIFDGPTPDYPEEDRLEYDFLESQKRYDEASHQLSIELEVAEHLEMASASMKASLSELKTLVSRWTADVATRSKTLTDNLKRKGLGDAIRHYTEARALVDKAVAVSPNVIQPLNPPLIGGQTIEAEPDIPAAVFKDSSFLLPTFRDFEASNTKLRSQLDSASRRRNNLVGIMNEVSPQLEQRREALFDLRQSIFVSFLPAGVDDGASPPDYHSVIQS</sequence>
<gene>
    <name evidence="2" type="ORF">CC1G_09660</name>
</gene>
<keyword evidence="1" id="KW-0175">Coiled coil</keyword>
<protein>
    <submittedName>
        <fullName evidence="2">Uncharacterized protein</fullName>
    </submittedName>
</protein>
<evidence type="ECO:0000313" key="2">
    <source>
        <dbReference type="EMBL" id="EAU82058.2"/>
    </source>
</evidence>
<accession>A8P9E8</accession>
<dbReference type="InParanoid" id="A8P9E8"/>
<feature type="coiled-coil region" evidence="1">
    <location>
        <begin position="101"/>
        <end position="163"/>
    </location>
</feature>
<evidence type="ECO:0000313" key="3">
    <source>
        <dbReference type="Proteomes" id="UP000001861"/>
    </source>
</evidence>
<keyword evidence="3" id="KW-1185">Reference proteome</keyword>
<dbReference type="EMBL" id="AACS02000011">
    <property type="protein sequence ID" value="EAU82058.2"/>
    <property type="molecule type" value="Genomic_DNA"/>
</dbReference>
<dbReference type="OrthoDB" id="2562743at2759"/>
<dbReference type="GeneID" id="6016376"/>
<dbReference type="OMA" id="SSNINAW"/>
<dbReference type="Proteomes" id="UP000001861">
    <property type="component" value="Unassembled WGS sequence"/>
</dbReference>
<reference evidence="2 3" key="1">
    <citation type="journal article" date="2010" name="Proc. Natl. Acad. Sci. U.S.A.">
        <title>Insights into evolution of multicellular fungi from the assembled chromosomes of the mushroom Coprinopsis cinerea (Coprinus cinereus).</title>
        <authorList>
            <person name="Stajich J.E."/>
            <person name="Wilke S.K."/>
            <person name="Ahren D."/>
            <person name="Au C.H."/>
            <person name="Birren B.W."/>
            <person name="Borodovsky M."/>
            <person name="Burns C."/>
            <person name="Canback B."/>
            <person name="Casselton L.A."/>
            <person name="Cheng C.K."/>
            <person name="Deng J."/>
            <person name="Dietrich F.S."/>
            <person name="Fargo D.C."/>
            <person name="Farman M.L."/>
            <person name="Gathman A.C."/>
            <person name="Goldberg J."/>
            <person name="Guigo R."/>
            <person name="Hoegger P.J."/>
            <person name="Hooker J.B."/>
            <person name="Huggins A."/>
            <person name="James T.Y."/>
            <person name="Kamada T."/>
            <person name="Kilaru S."/>
            <person name="Kodira C."/>
            <person name="Kues U."/>
            <person name="Kupfer D."/>
            <person name="Kwan H.S."/>
            <person name="Lomsadze A."/>
            <person name="Li W."/>
            <person name="Lilly W.W."/>
            <person name="Ma L.J."/>
            <person name="Mackey A.J."/>
            <person name="Manning G."/>
            <person name="Martin F."/>
            <person name="Muraguchi H."/>
            <person name="Natvig D.O."/>
            <person name="Palmerini H."/>
            <person name="Ramesh M.A."/>
            <person name="Rehmeyer C.J."/>
            <person name="Roe B.A."/>
            <person name="Shenoy N."/>
            <person name="Stanke M."/>
            <person name="Ter-Hovhannisyan V."/>
            <person name="Tunlid A."/>
            <person name="Velagapudi R."/>
            <person name="Vision T.J."/>
            <person name="Zeng Q."/>
            <person name="Zolan M.E."/>
            <person name="Pukkila P.J."/>
        </authorList>
    </citation>
    <scope>NUCLEOTIDE SEQUENCE [LARGE SCALE GENOMIC DNA]</scope>
    <source>
        <strain evidence="3">Okayama-7 / 130 / ATCC MYA-4618 / FGSC 9003</strain>
    </source>
</reference>
<feature type="coiled-coil region" evidence="1">
    <location>
        <begin position="45"/>
        <end position="72"/>
    </location>
</feature>
<dbReference type="PANTHER" id="PTHR21974:SF2">
    <property type="entry name" value="RE15880P"/>
    <property type="match status" value="1"/>
</dbReference>
<name>A8P9E8_COPC7</name>
<dbReference type="VEuPathDB" id="FungiDB:CC1G_09660"/>
<organism evidence="2 3">
    <name type="scientific">Coprinopsis cinerea (strain Okayama-7 / 130 / ATCC MYA-4618 / FGSC 9003)</name>
    <name type="common">Inky cap fungus</name>
    <name type="synonym">Hormographiella aspergillata</name>
    <dbReference type="NCBI Taxonomy" id="240176"/>
    <lineage>
        <taxon>Eukaryota</taxon>
        <taxon>Fungi</taxon>
        <taxon>Dikarya</taxon>
        <taxon>Basidiomycota</taxon>
        <taxon>Agaricomycotina</taxon>
        <taxon>Agaricomycetes</taxon>
        <taxon>Agaricomycetidae</taxon>
        <taxon>Agaricales</taxon>
        <taxon>Agaricineae</taxon>
        <taxon>Psathyrellaceae</taxon>
        <taxon>Coprinopsis</taxon>
    </lineage>
</organism>
<evidence type="ECO:0000256" key="1">
    <source>
        <dbReference type="SAM" id="Coils"/>
    </source>
</evidence>
<comment type="caution">
    <text evidence="2">The sequence shown here is derived from an EMBL/GenBank/DDBJ whole genome shotgun (WGS) entry which is preliminary data.</text>
</comment>
<proteinExistence type="predicted"/>
<dbReference type="AlphaFoldDB" id="A8P9E8"/>
<dbReference type="KEGG" id="cci:CC1G_09660"/>
<dbReference type="RefSeq" id="XP_001839757.2">
    <property type="nucleotide sequence ID" value="XM_001839705.2"/>
</dbReference>
<dbReference type="HOGENOM" id="CLU_044873_1_0_1"/>